<accession>A0ABU9I2A1</accession>
<protein>
    <submittedName>
        <fullName evidence="2">AAA family ATPase</fullName>
    </submittedName>
</protein>
<dbReference type="Pfam" id="PF13304">
    <property type="entry name" value="AAA_21"/>
    <property type="match status" value="2"/>
</dbReference>
<evidence type="ECO:0000259" key="1">
    <source>
        <dbReference type="Pfam" id="PF13304"/>
    </source>
</evidence>
<organism evidence="2 3">
    <name type="scientific">Flavobacterium arundinis</name>
    <dbReference type="NCBI Taxonomy" id="3139143"/>
    <lineage>
        <taxon>Bacteria</taxon>
        <taxon>Pseudomonadati</taxon>
        <taxon>Bacteroidota</taxon>
        <taxon>Flavobacteriia</taxon>
        <taxon>Flavobacteriales</taxon>
        <taxon>Flavobacteriaceae</taxon>
        <taxon>Flavobacterium</taxon>
    </lineage>
</organism>
<reference evidence="2 3" key="1">
    <citation type="submission" date="2024-04" db="EMBL/GenBank/DDBJ databases">
        <title>Flavobacterium sp. DGU11 16S ribosomal RNA gene Genome sequencing and assembly.</title>
        <authorList>
            <person name="Park S."/>
        </authorList>
    </citation>
    <scope>NUCLEOTIDE SEQUENCE [LARGE SCALE GENOMIC DNA]</scope>
    <source>
        <strain evidence="2 3">DGU11</strain>
    </source>
</reference>
<sequence length="456" mass="52700">MLIRFTVSNFMSFKDETEFNMLPASGNGSRKLKNHIHTTDSGIEVLRTAAIYGANAAGKSNLVSAISYLKNIVFGDEAILMPQSKRFRIDKNYKNKPTTFRIEYTFKNNHFDYGIEISKGKIQQEWLYLIKSVAYEKEELLYKRENQDVTFGDYFKNSSDFSYITKYLKKELRDTQTVIDACFGNIEDSTILDDIYIAFAKLTIVMPTSKSFVYSESILTGNKSFDFAKNLLTNSKTGIEDLILNEIDADAFFSYSEEDLKKELIDDLESFIESNKDKSLDNSLPFLQNSQINVLRKRDNKYYVSFLKTKHFNTDDLFDFSEESDGTKRLFELSPAFEQLIFEGDVVYIVDELERSMHPLLAKELLRMYSAANTFNSQLIFTTHESHLLDNDLLRRDEIWFTEKKTDGSTEFYPLSNFNPRGDKVLERGYLEGRYGGIPFLGDFSNLIIEDSENVT</sequence>
<name>A0ABU9I2A1_9FLAO</name>
<dbReference type="InterPro" id="IPR003959">
    <property type="entry name" value="ATPase_AAA_core"/>
</dbReference>
<dbReference type="RefSeq" id="WP_341698650.1">
    <property type="nucleotide sequence ID" value="NZ_JBBYHR010000015.1"/>
</dbReference>
<dbReference type="PANTHER" id="PTHR40396:SF1">
    <property type="entry name" value="ATPASE AAA-TYPE CORE DOMAIN-CONTAINING PROTEIN"/>
    <property type="match status" value="1"/>
</dbReference>
<proteinExistence type="predicted"/>
<evidence type="ECO:0000313" key="3">
    <source>
        <dbReference type="Proteomes" id="UP001464555"/>
    </source>
</evidence>
<dbReference type="Proteomes" id="UP001464555">
    <property type="component" value="Unassembled WGS sequence"/>
</dbReference>
<dbReference type="PANTHER" id="PTHR40396">
    <property type="entry name" value="ATPASE-LIKE PROTEIN"/>
    <property type="match status" value="1"/>
</dbReference>
<dbReference type="InterPro" id="IPR027417">
    <property type="entry name" value="P-loop_NTPase"/>
</dbReference>
<evidence type="ECO:0000313" key="2">
    <source>
        <dbReference type="EMBL" id="MEL1246356.1"/>
    </source>
</evidence>
<feature type="domain" description="ATPase AAA-type core" evidence="1">
    <location>
        <begin position="50"/>
        <end position="145"/>
    </location>
</feature>
<dbReference type="EMBL" id="JBBYHR010000015">
    <property type="protein sequence ID" value="MEL1246356.1"/>
    <property type="molecule type" value="Genomic_DNA"/>
</dbReference>
<dbReference type="SUPFAM" id="SSF52540">
    <property type="entry name" value="P-loop containing nucleoside triphosphate hydrolases"/>
    <property type="match status" value="1"/>
</dbReference>
<gene>
    <name evidence="2" type="ORF">AAEO56_18935</name>
</gene>
<dbReference type="Gene3D" id="3.40.50.300">
    <property type="entry name" value="P-loop containing nucleotide triphosphate hydrolases"/>
    <property type="match status" value="1"/>
</dbReference>
<comment type="caution">
    <text evidence="2">The sequence shown here is derived from an EMBL/GenBank/DDBJ whole genome shotgun (WGS) entry which is preliminary data.</text>
</comment>
<feature type="domain" description="ATPase AAA-type core" evidence="1">
    <location>
        <begin position="250"/>
        <end position="390"/>
    </location>
</feature>
<keyword evidence="3" id="KW-1185">Reference proteome</keyword>